<organism evidence="1 2">
    <name type="scientific">Rhodococcus cercidiphylli</name>
    <dbReference type="NCBI Taxonomy" id="489916"/>
    <lineage>
        <taxon>Bacteria</taxon>
        <taxon>Bacillati</taxon>
        <taxon>Actinomycetota</taxon>
        <taxon>Actinomycetes</taxon>
        <taxon>Mycobacteriales</taxon>
        <taxon>Nocardiaceae</taxon>
        <taxon>Rhodococcus</taxon>
    </lineage>
</organism>
<proteinExistence type="predicted"/>
<name>A0ABU4B5M0_9NOCA</name>
<dbReference type="CDD" id="cd00165">
    <property type="entry name" value="S4"/>
    <property type="match status" value="1"/>
</dbReference>
<evidence type="ECO:0008006" key="3">
    <source>
        <dbReference type="Google" id="ProtNLM"/>
    </source>
</evidence>
<dbReference type="EMBL" id="JAWLKE010000013">
    <property type="protein sequence ID" value="MDV6233776.1"/>
    <property type="molecule type" value="Genomic_DNA"/>
</dbReference>
<comment type="caution">
    <text evidence="1">The sequence shown here is derived from an EMBL/GenBank/DDBJ whole genome shotgun (WGS) entry which is preliminary data.</text>
</comment>
<dbReference type="InterPro" id="IPR036986">
    <property type="entry name" value="S4_RNA-bd_sf"/>
</dbReference>
<dbReference type="RefSeq" id="WP_317549789.1">
    <property type="nucleotide sequence ID" value="NZ_JAWLKE010000013.1"/>
</dbReference>
<accession>A0ABU4B5M0</accession>
<dbReference type="SUPFAM" id="SSF55174">
    <property type="entry name" value="Alpha-L RNA-binding motif"/>
    <property type="match status" value="1"/>
</dbReference>
<reference evidence="1 2" key="1">
    <citation type="submission" date="2023-10" db="EMBL/GenBank/DDBJ databases">
        <title>Development of a sustainable strategy for remediation of hydrocarbon-contaminated territories based on the waste exchange concept.</title>
        <authorList>
            <person name="Krivoruchko A."/>
        </authorList>
    </citation>
    <scope>NUCLEOTIDE SEQUENCE [LARGE SCALE GENOMIC DNA]</scope>
    <source>
        <strain evidence="1 2">IEGM 1322</strain>
    </source>
</reference>
<keyword evidence="2" id="KW-1185">Reference proteome</keyword>
<protein>
    <recommendedName>
        <fullName evidence="3">RNA-binding S4 domain-containing protein</fullName>
    </recommendedName>
</protein>
<sequence length="55" mass="5839">MNGRTSVPELLVATGTARTLSQAASFVMEGMVLINGLPLRDPRRGVSPADTLTLR</sequence>
<evidence type="ECO:0000313" key="2">
    <source>
        <dbReference type="Proteomes" id="UP001185899"/>
    </source>
</evidence>
<gene>
    <name evidence="1" type="ORF">R3P95_24775</name>
</gene>
<dbReference type="Proteomes" id="UP001185899">
    <property type="component" value="Unassembled WGS sequence"/>
</dbReference>
<dbReference type="Gene3D" id="3.10.290.10">
    <property type="entry name" value="RNA-binding S4 domain"/>
    <property type="match status" value="1"/>
</dbReference>
<evidence type="ECO:0000313" key="1">
    <source>
        <dbReference type="EMBL" id="MDV6233776.1"/>
    </source>
</evidence>